<dbReference type="Proteomes" id="UP001457282">
    <property type="component" value="Unassembled WGS sequence"/>
</dbReference>
<dbReference type="GO" id="GO:0016020">
    <property type="term" value="C:membrane"/>
    <property type="evidence" value="ECO:0007669"/>
    <property type="project" value="UniProtKB-SubCell"/>
</dbReference>
<evidence type="ECO:0000313" key="7">
    <source>
        <dbReference type="EMBL" id="KAK9924101.1"/>
    </source>
</evidence>
<evidence type="ECO:0000256" key="3">
    <source>
        <dbReference type="ARBA" id="ARBA00022989"/>
    </source>
</evidence>
<dbReference type="Gene3D" id="1.20.58.340">
    <property type="entry name" value="Magnesium transport protein CorA, transmembrane region"/>
    <property type="match status" value="1"/>
</dbReference>
<evidence type="ECO:0000256" key="4">
    <source>
        <dbReference type="ARBA" id="ARBA00023136"/>
    </source>
</evidence>
<dbReference type="Pfam" id="PF01544">
    <property type="entry name" value="CorA"/>
    <property type="match status" value="1"/>
</dbReference>
<feature type="compositionally biased region" description="Polar residues" evidence="5">
    <location>
        <begin position="144"/>
        <end position="153"/>
    </location>
</feature>
<organism evidence="7 8">
    <name type="scientific">Rubus argutus</name>
    <name type="common">Southern blackberry</name>
    <dbReference type="NCBI Taxonomy" id="59490"/>
    <lineage>
        <taxon>Eukaryota</taxon>
        <taxon>Viridiplantae</taxon>
        <taxon>Streptophyta</taxon>
        <taxon>Embryophyta</taxon>
        <taxon>Tracheophyta</taxon>
        <taxon>Spermatophyta</taxon>
        <taxon>Magnoliopsida</taxon>
        <taxon>eudicotyledons</taxon>
        <taxon>Gunneridae</taxon>
        <taxon>Pentapetalae</taxon>
        <taxon>rosids</taxon>
        <taxon>fabids</taxon>
        <taxon>Rosales</taxon>
        <taxon>Rosaceae</taxon>
        <taxon>Rosoideae</taxon>
        <taxon>Rosoideae incertae sedis</taxon>
        <taxon>Rubus</taxon>
    </lineage>
</organism>
<reference evidence="7 8" key="1">
    <citation type="journal article" date="2023" name="G3 (Bethesda)">
        <title>A chromosome-length genome assembly and annotation of blackberry (Rubus argutus, cv. 'Hillquist').</title>
        <authorList>
            <person name="Bruna T."/>
            <person name="Aryal R."/>
            <person name="Dudchenko O."/>
            <person name="Sargent D.J."/>
            <person name="Mead D."/>
            <person name="Buti M."/>
            <person name="Cavallini A."/>
            <person name="Hytonen T."/>
            <person name="Andres J."/>
            <person name="Pham M."/>
            <person name="Weisz D."/>
            <person name="Mascagni F."/>
            <person name="Usai G."/>
            <person name="Natali L."/>
            <person name="Bassil N."/>
            <person name="Fernandez G.E."/>
            <person name="Lomsadze A."/>
            <person name="Armour M."/>
            <person name="Olukolu B."/>
            <person name="Poorten T."/>
            <person name="Britton C."/>
            <person name="Davik J."/>
            <person name="Ashrafi H."/>
            <person name="Aiden E.L."/>
            <person name="Borodovsky M."/>
            <person name="Worthington M."/>
        </authorList>
    </citation>
    <scope>NUCLEOTIDE SEQUENCE [LARGE SCALE GENOMIC DNA]</scope>
    <source>
        <strain evidence="7">PI 553951</strain>
    </source>
</reference>
<gene>
    <name evidence="7" type="ORF">M0R45_032488</name>
</gene>
<feature type="transmembrane region" description="Helical" evidence="6">
    <location>
        <begin position="489"/>
        <end position="509"/>
    </location>
</feature>
<sequence length="606" mass="68678">MENCNSFRVQNQLWFLWRWISVCGSRKLEVIVGCEGDFEFLKWKPVDRCVIVARPPVKNNMNKQEDQKSHSNSTDVSPVRDLWTDGLICAFEFVRRHKKVLLQKYVVREVANKQVSSPELNNSQHSRKNINNSCESSPKRDSGIGQNDMQEGRNCNQDSYSGRFCGRGRLPKSCWVPIGWDRISELLQTVQVDDGWVSQPMDFADNNDDVAVADVAAPYWERPVGPTWWCHVAAGHPCVNSWLSTAQWLHPAVSIALRDESRLISDRMKHLLYEVPVRVASGLLFELLGQSAGDPFADEDDIPIVLRSWQSQNFLVTALHVKGSAQNINVLGITEVQELLAAEGNIMPRTIHEVIAHLACRLARWDDRLFRKSIFGAADEVELKFMNRRTHEDMHLFSIILNQEIQRLSTQVIRVKWSLHAREEIVFELLQHLRGDATWQLLEGIRESTRAMIEEQEEVRGRLFTIQDVMQSTVRAWLQDRSLTVQHNLAVFGGCGLVLSIVTGLFGINVDGIPGATGSPYAFGLFSASLVFLGVVLIGIGLVYLGLKNPIVEEDVEVRKLELQELVKLFQQEAESHAQVRKTVPRTNRTAAARLPDGLGYHELSY</sequence>
<dbReference type="InterPro" id="IPR045863">
    <property type="entry name" value="CorA_TM1_TM2"/>
</dbReference>
<dbReference type="SUPFAM" id="SSF144083">
    <property type="entry name" value="Magnesium transport protein CorA, transmembrane region"/>
    <property type="match status" value="1"/>
</dbReference>
<feature type="compositionally biased region" description="Polar residues" evidence="5">
    <location>
        <begin position="116"/>
        <end position="136"/>
    </location>
</feature>
<keyword evidence="4 6" id="KW-0472">Membrane</keyword>
<evidence type="ECO:0008006" key="9">
    <source>
        <dbReference type="Google" id="ProtNLM"/>
    </source>
</evidence>
<dbReference type="PANTHER" id="PTHR46950:SF2">
    <property type="entry name" value="MAGNESIUM TRANSPORTER CORA-LIKE FAMILY PROTEIN"/>
    <property type="match status" value="1"/>
</dbReference>
<evidence type="ECO:0000256" key="1">
    <source>
        <dbReference type="ARBA" id="ARBA00004141"/>
    </source>
</evidence>
<dbReference type="PANTHER" id="PTHR46950">
    <property type="entry name" value="MAGNESIUM TRANSPORTER CORA-LIKE FAMILY PROTEIN"/>
    <property type="match status" value="1"/>
</dbReference>
<accession>A0AAW1WJY7</accession>
<evidence type="ECO:0000256" key="6">
    <source>
        <dbReference type="SAM" id="Phobius"/>
    </source>
</evidence>
<comment type="caution">
    <text evidence="7">The sequence shown here is derived from an EMBL/GenBank/DDBJ whole genome shotgun (WGS) entry which is preliminary data.</text>
</comment>
<name>A0AAW1WJY7_RUBAR</name>
<comment type="subcellular location">
    <subcellularLocation>
        <location evidence="1">Membrane</location>
        <topology evidence="1">Multi-pass membrane protein</topology>
    </subcellularLocation>
</comment>
<keyword evidence="8" id="KW-1185">Reference proteome</keyword>
<evidence type="ECO:0000256" key="2">
    <source>
        <dbReference type="ARBA" id="ARBA00022692"/>
    </source>
</evidence>
<keyword evidence="2 6" id="KW-0812">Transmembrane</keyword>
<evidence type="ECO:0000313" key="8">
    <source>
        <dbReference type="Proteomes" id="UP001457282"/>
    </source>
</evidence>
<proteinExistence type="predicted"/>
<evidence type="ECO:0000256" key="5">
    <source>
        <dbReference type="SAM" id="MobiDB-lite"/>
    </source>
</evidence>
<protein>
    <recommendedName>
        <fullName evidence="9">Magnesium transporter CorA-like family protein</fullName>
    </recommendedName>
</protein>
<keyword evidence="3 6" id="KW-1133">Transmembrane helix</keyword>
<dbReference type="InterPro" id="IPR002523">
    <property type="entry name" value="MgTranspt_CorA/ZnTranspt_ZntB"/>
</dbReference>
<dbReference type="AlphaFoldDB" id="A0AAW1WJY7"/>
<dbReference type="EMBL" id="JBEDUW010000006">
    <property type="protein sequence ID" value="KAK9924101.1"/>
    <property type="molecule type" value="Genomic_DNA"/>
</dbReference>
<dbReference type="GO" id="GO:0046873">
    <property type="term" value="F:metal ion transmembrane transporter activity"/>
    <property type="evidence" value="ECO:0007669"/>
    <property type="project" value="InterPro"/>
</dbReference>
<feature type="transmembrane region" description="Helical" evidence="6">
    <location>
        <begin position="521"/>
        <end position="545"/>
    </location>
</feature>
<feature type="region of interest" description="Disordered" evidence="5">
    <location>
        <begin position="116"/>
        <end position="153"/>
    </location>
</feature>